<dbReference type="AlphaFoldDB" id="A0A8T1S2Q1"/>
<evidence type="ECO:0000313" key="2">
    <source>
        <dbReference type="EMBL" id="KAG6923246.1"/>
    </source>
</evidence>
<dbReference type="SUPFAM" id="SSF47986">
    <property type="entry name" value="DEATH domain"/>
    <property type="match status" value="1"/>
</dbReference>
<dbReference type="PROSITE" id="PS50824">
    <property type="entry name" value="DAPIN"/>
    <property type="match status" value="1"/>
</dbReference>
<feature type="non-terminal residue" evidence="2">
    <location>
        <position position="96"/>
    </location>
</feature>
<dbReference type="Gene3D" id="1.10.533.10">
    <property type="entry name" value="Death Domain, Fas"/>
    <property type="match status" value="1"/>
</dbReference>
<feature type="domain" description="Pyrin" evidence="1">
    <location>
        <begin position="1"/>
        <end position="87"/>
    </location>
</feature>
<proteinExistence type="predicted"/>
<protein>
    <recommendedName>
        <fullName evidence="1">Pyrin domain-containing protein</fullName>
    </recommendedName>
</protein>
<dbReference type="Pfam" id="PF02758">
    <property type="entry name" value="PYRIN"/>
    <property type="match status" value="1"/>
</dbReference>
<dbReference type="InterPro" id="IPR004020">
    <property type="entry name" value="DAPIN"/>
</dbReference>
<name>A0A8T1S2Q1_CHESE</name>
<sequence length="96" mass="11145">MSVKLRLSEILDELSEEELKKFQWHLVNGDDEKKISHHYLEGASRQKTIDKMFAKQAWLRKKEELKETAEEALQETTAEALQETVDEALQETTAEA</sequence>
<reference evidence="2 3" key="1">
    <citation type="journal article" date="2020" name="G3 (Bethesda)">
        <title>Draft Genome of the Common Snapping Turtle, Chelydra serpentina, a Model for Phenotypic Plasticity in Reptiles.</title>
        <authorList>
            <person name="Das D."/>
            <person name="Singh S.K."/>
            <person name="Bierstedt J."/>
            <person name="Erickson A."/>
            <person name="Galli G.L.J."/>
            <person name="Crossley D.A. 2nd"/>
            <person name="Rhen T."/>
        </authorList>
    </citation>
    <scope>NUCLEOTIDE SEQUENCE [LARGE SCALE GENOMIC DNA]</scope>
    <source>
        <strain evidence="2">KW</strain>
    </source>
</reference>
<dbReference type="InterPro" id="IPR011029">
    <property type="entry name" value="DEATH-like_dom_sf"/>
</dbReference>
<dbReference type="Proteomes" id="UP000765507">
    <property type="component" value="Unassembled WGS sequence"/>
</dbReference>
<dbReference type="EMBL" id="JAHGAV010000935">
    <property type="protein sequence ID" value="KAG6923246.1"/>
    <property type="molecule type" value="Genomic_DNA"/>
</dbReference>
<organism evidence="2 3">
    <name type="scientific">Chelydra serpentina</name>
    <name type="common">Snapping turtle</name>
    <name type="synonym">Testudo serpentina</name>
    <dbReference type="NCBI Taxonomy" id="8475"/>
    <lineage>
        <taxon>Eukaryota</taxon>
        <taxon>Metazoa</taxon>
        <taxon>Chordata</taxon>
        <taxon>Craniata</taxon>
        <taxon>Vertebrata</taxon>
        <taxon>Euteleostomi</taxon>
        <taxon>Archelosauria</taxon>
        <taxon>Testudinata</taxon>
        <taxon>Testudines</taxon>
        <taxon>Cryptodira</taxon>
        <taxon>Durocryptodira</taxon>
        <taxon>Americhelydia</taxon>
        <taxon>Chelydroidea</taxon>
        <taxon>Chelydridae</taxon>
        <taxon>Chelydra</taxon>
    </lineage>
</organism>
<evidence type="ECO:0000313" key="3">
    <source>
        <dbReference type="Proteomes" id="UP000765507"/>
    </source>
</evidence>
<gene>
    <name evidence="2" type="ORF">G0U57_021171</name>
</gene>
<comment type="caution">
    <text evidence="2">The sequence shown here is derived from an EMBL/GenBank/DDBJ whole genome shotgun (WGS) entry which is preliminary data.</text>
</comment>
<keyword evidence="3" id="KW-1185">Reference proteome</keyword>
<accession>A0A8T1S2Q1</accession>
<evidence type="ECO:0000259" key="1">
    <source>
        <dbReference type="PROSITE" id="PS50824"/>
    </source>
</evidence>